<dbReference type="SFLD" id="SFLDG01150">
    <property type="entry name" value="Main.1:_Beta-like"/>
    <property type="match status" value="1"/>
</dbReference>
<feature type="domain" description="GST C-terminal" evidence="3">
    <location>
        <begin position="87"/>
        <end position="202"/>
    </location>
</feature>
<gene>
    <name evidence="4" type="ORF">C8D86_11057</name>
</gene>
<dbReference type="RefSeq" id="WP_114834344.1">
    <property type="nucleotide sequence ID" value="NZ_LR699115.1"/>
</dbReference>
<dbReference type="Pfam" id="PF00043">
    <property type="entry name" value="GST_C"/>
    <property type="match status" value="1"/>
</dbReference>
<evidence type="ECO:0000256" key="1">
    <source>
        <dbReference type="RuleBase" id="RU003494"/>
    </source>
</evidence>
<evidence type="ECO:0000313" key="4">
    <source>
        <dbReference type="EMBL" id="RDI43787.1"/>
    </source>
</evidence>
<dbReference type="SFLD" id="SFLDS00019">
    <property type="entry name" value="Glutathione_Transferase_(cytos"/>
    <property type="match status" value="1"/>
</dbReference>
<accession>A0A370GJG9</accession>
<dbReference type="InterPro" id="IPR004046">
    <property type="entry name" value="GST_C"/>
</dbReference>
<dbReference type="Gene3D" id="1.20.1050.10">
    <property type="match status" value="1"/>
</dbReference>
<dbReference type="PROSITE" id="PS50405">
    <property type="entry name" value="GST_CTER"/>
    <property type="match status" value="1"/>
</dbReference>
<keyword evidence="4" id="KW-0808">Transferase</keyword>
<dbReference type="Pfam" id="PF02798">
    <property type="entry name" value="GST_N"/>
    <property type="match status" value="1"/>
</dbReference>
<dbReference type="Proteomes" id="UP000254720">
    <property type="component" value="Unassembled WGS sequence"/>
</dbReference>
<dbReference type="InterPro" id="IPR036249">
    <property type="entry name" value="Thioredoxin-like_sf"/>
</dbReference>
<name>A0A370GJG9_9COXI</name>
<evidence type="ECO:0000313" key="5">
    <source>
        <dbReference type="Proteomes" id="UP000254720"/>
    </source>
</evidence>
<evidence type="ECO:0000259" key="3">
    <source>
        <dbReference type="PROSITE" id="PS50405"/>
    </source>
</evidence>
<dbReference type="EMBL" id="QQAX01000010">
    <property type="protein sequence ID" value="RDI43787.1"/>
    <property type="molecule type" value="Genomic_DNA"/>
</dbReference>
<reference evidence="4 5" key="1">
    <citation type="submission" date="2018-07" db="EMBL/GenBank/DDBJ databases">
        <title>Genomic Encyclopedia of Type Strains, Phase IV (KMG-IV): sequencing the most valuable type-strain genomes for metagenomic binning, comparative biology and taxonomic classification.</title>
        <authorList>
            <person name="Goeker M."/>
        </authorList>
    </citation>
    <scope>NUCLEOTIDE SEQUENCE [LARGE SCALE GENOMIC DNA]</scope>
    <source>
        <strain evidence="4 5">DSM 16500</strain>
    </source>
</reference>
<dbReference type="SUPFAM" id="SSF52833">
    <property type="entry name" value="Thioredoxin-like"/>
    <property type="match status" value="1"/>
</dbReference>
<sequence>MKLYYSKGACSLASRIIINELGLSCEYESVDLRTKKTESGKDYLSINDKGAVPALETDQNGILTENGVILQYLADKEKVVELLPSTDDFNRYRILEWQNYVATELHKSFGPLFNPTLSQEVKDQFFKPLLNAKLSYVDKHLQLKKYLLGDQFTLADAYMLVMINWAIYFKFDTEKWPHLMQYYHLVKQRKSVQQSLQQESLL</sequence>
<dbReference type="Gene3D" id="3.40.30.10">
    <property type="entry name" value="Glutaredoxin"/>
    <property type="match status" value="1"/>
</dbReference>
<dbReference type="PANTHER" id="PTHR44051">
    <property type="entry name" value="GLUTATHIONE S-TRANSFERASE-RELATED"/>
    <property type="match status" value="1"/>
</dbReference>
<dbReference type="GO" id="GO:0016740">
    <property type="term" value="F:transferase activity"/>
    <property type="evidence" value="ECO:0007669"/>
    <property type="project" value="UniProtKB-KW"/>
</dbReference>
<dbReference type="OrthoDB" id="8772754at2"/>
<dbReference type="CDD" id="cd03057">
    <property type="entry name" value="GST_N_Beta"/>
    <property type="match status" value="1"/>
</dbReference>
<comment type="similarity">
    <text evidence="1">Belongs to the GST superfamily.</text>
</comment>
<dbReference type="CDD" id="cd03188">
    <property type="entry name" value="GST_C_Beta"/>
    <property type="match status" value="1"/>
</dbReference>
<organism evidence="4 5">
    <name type="scientific">Aquicella lusitana</name>
    <dbReference type="NCBI Taxonomy" id="254246"/>
    <lineage>
        <taxon>Bacteria</taxon>
        <taxon>Pseudomonadati</taxon>
        <taxon>Pseudomonadota</taxon>
        <taxon>Gammaproteobacteria</taxon>
        <taxon>Legionellales</taxon>
        <taxon>Coxiellaceae</taxon>
        <taxon>Aquicella</taxon>
    </lineage>
</organism>
<dbReference type="PROSITE" id="PS50404">
    <property type="entry name" value="GST_NTER"/>
    <property type="match status" value="1"/>
</dbReference>
<feature type="domain" description="GST N-terminal" evidence="2">
    <location>
        <begin position="1"/>
        <end position="81"/>
    </location>
</feature>
<dbReference type="InterPro" id="IPR004045">
    <property type="entry name" value="Glutathione_S-Trfase_N"/>
</dbReference>
<dbReference type="InterPro" id="IPR040079">
    <property type="entry name" value="Glutathione_S-Trfase"/>
</dbReference>
<dbReference type="InterPro" id="IPR036282">
    <property type="entry name" value="Glutathione-S-Trfase_C_sf"/>
</dbReference>
<dbReference type="SFLD" id="SFLDG00358">
    <property type="entry name" value="Main_(cytGST)"/>
    <property type="match status" value="1"/>
</dbReference>
<protein>
    <submittedName>
        <fullName evidence="4">Glutathione S-transferase</fullName>
    </submittedName>
</protein>
<dbReference type="SUPFAM" id="SSF47616">
    <property type="entry name" value="GST C-terminal domain-like"/>
    <property type="match status" value="1"/>
</dbReference>
<keyword evidence="5" id="KW-1185">Reference proteome</keyword>
<dbReference type="PANTHER" id="PTHR44051:SF8">
    <property type="entry name" value="GLUTATHIONE S-TRANSFERASE GSTA"/>
    <property type="match status" value="1"/>
</dbReference>
<proteinExistence type="inferred from homology"/>
<dbReference type="InterPro" id="IPR010987">
    <property type="entry name" value="Glutathione-S-Trfase_C-like"/>
</dbReference>
<comment type="caution">
    <text evidence="4">The sequence shown here is derived from an EMBL/GenBank/DDBJ whole genome shotgun (WGS) entry which is preliminary data.</text>
</comment>
<evidence type="ECO:0000259" key="2">
    <source>
        <dbReference type="PROSITE" id="PS50404"/>
    </source>
</evidence>
<dbReference type="AlphaFoldDB" id="A0A370GJG9"/>
<dbReference type="NCBIfam" id="NF007831">
    <property type="entry name" value="PRK10542.1"/>
    <property type="match status" value="1"/>
</dbReference>